<feature type="domain" description="GxGYxYP putative glycoside hydrolase C-terminal" evidence="1">
    <location>
        <begin position="288"/>
        <end position="527"/>
    </location>
</feature>
<gene>
    <name evidence="4" type="ORF">KDK_42240</name>
</gene>
<evidence type="ECO:0008006" key="6">
    <source>
        <dbReference type="Google" id="ProtNLM"/>
    </source>
</evidence>
<dbReference type="PANTHER" id="PTHR37321:SF1">
    <property type="entry name" value="EXPORTED PROTEIN"/>
    <property type="match status" value="1"/>
</dbReference>
<evidence type="ECO:0000313" key="5">
    <source>
        <dbReference type="Proteomes" id="UP000287188"/>
    </source>
</evidence>
<accession>A0A402AN17</accession>
<evidence type="ECO:0000313" key="4">
    <source>
        <dbReference type="EMBL" id="GCE20424.1"/>
    </source>
</evidence>
<keyword evidence="5" id="KW-1185">Reference proteome</keyword>
<dbReference type="PANTHER" id="PTHR37321">
    <property type="entry name" value="EXPORTED PROTEIN-RELATED"/>
    <property type="match status" value="1"/>
</dbReference>
<organism evidence="4 5">
    <name type="scientific">Dictyobacter kobayashii</name>
    <dbReference type="NCBI Taxonomy" id="2014872"/>
    <lineage>
        <taxon>Bacteria</taxon>
        <taxon>Bacillati</taxon>
        <taxon>Chloroflexota</taxon>
        <taxon>Ktedonobacteria</taxon>
        <taxon>Ktedonobacterales</taxon>
        <taxon>Dictyobacteraceae</taxon>
        <taxon>Dictyobacter</taxon>
    </lineage>
</organism>
<proteinExistence type="predicted"/>
<dbReference type="InterPro" id="IPR038410">
    <property type="entry name" value="GxGYxYP_C_sf"/>
</dbReference>
<feature type="domain" description="GxGYxYP putative glycoside hydrolase third N-terminal" evidence="3">
    <location>
        <begin position="178"/>
        <end position="265"/>
    </location>
</feature>
<name>A0A402AN17_9CHLR</name>
<feature type="domain" description="GxGYxYP putative glycoside hydrolase second N-terminal" evidence="2">
    <location>
        <begin position="98"/>
        <end position="170"/>
    </location>
</feature>
<comment type="caution">
    <text evidence="4">The sequence shown here is derived from an EMBL/GenBank/DDBJ whole genome shotgun (WGS) entry which is preliminary data.</text>
</comment>
<evidence type="ECO:0000259" key="1">
    <source>
        <dbReference type="Pfam" id="PF14323"/>
    </source>
</evidence>
<reference evidence="5" key="1">
    <citation type="submission" date="2018-12" db="EMBL/GenBank/DDBJ databases">
        <title>Tengunoibacter tsumagoiensis gen. nov., sp. nov., Dictyobacter kobayashii sp. nov., D. alpinus sp. nov., and D. joshuensis sp. nov. and description of Dictyobacteraceae fam. nov. within the order Ktedonobacterales isolated from Tengu-no-mugimeshi.</title>
        <authorList>
            <person name="Wang C.M."/>
            <person name="Zheng Y."/>
            <person name="Sakai Y."/>
            <person name="Toyoda A."/>
            <person name="Minakuchi Y."/>
            <person name="Abe K."/>
            <person name="Yokota A."/>
            <person name="Yabe S."/>
        </authorList>
    </citation>
    <scope>NUCLEOTIDE SEQUENCE [LARGE SCALE GENOMIC DNA]</scope>
    <source>
        <strain evidence="5">Uno11</strain>
    </source>
</reference>
<dbReference type="Pfam" id="PF20957">
    <property type="entry name" value="GxGYxYP_N_2nd"/>
    <property type="match status" value="1"/>
</dbReference>
<dbReference type="Gene3D" id="3.20.20.490">
    <property type="entry name" value="GxGYxYP glycoside hydrolase, C-terminal domain"/>
    <property type="match status" value="1"/>
</dbReference>
<protein>
    <recommendedName>
        <fullName evidence="6">GxGYxYP putative glycoside hydrolase N-terminal domain-containing protein</fullName>
    </recommendedName>
</protein>
<evidence type="ECO:0000259" key="3">
    <source>
        <dbReference type="Pfam" id="PF20958"/>
    </source>
</evidence>
<dbReference type="RefSeq" id="WP_126552107.1">
    <property type="nucleotide sequence ID" value="NZ_BIFS01000001.1"/>
</dbReference>
<evidence type="ECO:0000259" key="2">
    <source>
        <dbReference type="Pfam" id="PF20957"/>
    </source>
</evidence>
<dbReference type="Proteomes" id="UP000287188">
    <property type="component" value="Unassembled WGS sequence"/>
</dbReference>
<dbReference type="AlphaFoldDB" id="A0A402AN17"/>
<dbReference type="EMBL" id="BIFS01000001">
    <property type="protein sequence ID" value="GCE20424.1"/>
    <property type="molecule type" value="Genomic_DNA"/>
</dbReference>
<dbReference type="InterPro" id="IPR048310">
    <property type="entry name" value="GxGYxYP_N_2nd"/>
</dbReference>
<dbReference type="OrthoDB" id="3799094at2"/>
<dbReference type="Pfam" id="PF14323">
    <property type="entry name" value="GxGYxYP_C"/>
    <property type="match status" value="1"/>
</dbReference>
<sequence length="529" mass="58894">MNSNSSGLQWFDKRFLPAFQAPVQLTIYDLRGASRDELITATVAAGIVNRAQVQVYLITSDDDAFWLEQIFARIPQDWAASYGSAALIELLNMHLSDFKGLVIYNPALPDTINIATTMAGLQDAIIVSPAVAEALLADSPLPVLDDLRRYAWQTRLQAYQWARQHLQPQCSVHLLAGLDPGAFCGLRSFVVATRSFVYWLDSRKYLPAAGDKLSERSLLQQLLAFYAPGSVHMGWVIHEQSAVAMASAVGMAVVASDYVLNLEVWMACPVMPMPALPPTKLRPHRPRKKIYVAFTMSDGDNLQYCQHRLRTIWNDPARGTLPLGWTFPPLLPEAAPALAAYYTSTATAYDELIAGPSGLGYIYPSCWPKHLLKPFFQQTGALMQALEMTTLDVLDVDPVYRTGLPLVAALSLKGMQLSEARLEHLLAHELVPYGVKNILSGAGFTGKIARWKQVGELAIYHHLGFTDSVERTVRLIRLSSLLFRRRPLFLSVYLIAWKMTPSLVAQVMEQLGEEYEFVLPKTLFSLLSK</sequence>
<dbReference type="InterPro" id="IPR025832">
    <property type="entry name" value="GxGYxYP_C"/>
</dbReference>
<dbReference type="InterPro" id="IPR048309">
    <property type="entry name" value="GxGYxYP_N_3rd"/>
</dbReference>
<dbReference type="Pfam" id="PF20958">
    <property type="entry name" value="GxGYxYP_N_3rd"/>
    <property type="match status" value="1"/>
</dbReference>